<dbReference type="PROSITE" id="PS50262">
    <property type="entry name" value="G_PROTEIN_RECEP_F1_2"/>
    <property type="match status" value="1"/>
</dbReference>
<accession>A0A819U2D2</accession>
<dbReference type="Proteomes" id="UP000663881">
    <property type="component" value="Unassembled WGS sequence"/>
</dbReference>
<evidence type="ECO:0000256" key="5">
    <source>
        <dbReference type="ARBA" id="ARBA00023136"/>
    </source>
</evidence>
<keyword evidence="6" id="KW-0675">Receptor</keyword>
<dbReference type="PANTHER" id="PTHR24243">
    <property type="entry name" value="G-PROTEIN COUPLED RECEPTOR"/>
    <property type="match status" value="1"/>
</dbReference>
<dbReference type="GO" id="GO:0005886">
    <property type="term" value="C:plasma membrane"/>
    <property type="evidence" value="ECO:0007669"/>
    <property type="project" value="TreeGrafter"/>
</dbReference>
<evidence type="ECO:0000256" key="8">
    <source>
        <dbReference type="SAM" id="Phobius"/>
    </source>
</evidence>
<keyword evidence="4" id="KW-0297">G-protein coupled receptor</keyword>
<dbReference type="PANTHER" id="PTHR24243:SF233">
    <property type="entry name" value="THYROTROPIN-RELEASING HORMONE RECEPTOR"/>
    <property type="match status" value="1"/>
</dbReference>
<evidence type="ECO:0000256" key="3">
    <source>
        <dbReference type="ARBA" id="ARBA00022989"/>
    </source>
</evidence>
<dbReference type="EMBL" id="CAJOAY010004937">
    <property type="protein sequence ID" value="CAF4088868.1"/>
    <property type="molecule type" value="Genomic_DNA"/>
</dbReference>
<keyword evidence="2 8" id="KW-0812">Transmembrane</keyword>
<evidence type="ECO:0000313" key="11">
    <source>
        <dbReference type="Proteomes" id="UP000663881"/>
    </source>
</evidence>
<evidence type="ECO:0000256" key="6">
    <source>
        <dbReference type="ARBA" id="ARBA00023170"/>
    </source>
</evidence>
<feature type="domain" description="G-protein coupled receptors family 1 profile" evidence="9">
    <location>
        <begin position="116"/>
        <end position="248"/>
    </location>
</feature>
<protein>
    <recommendedName>
        <fullName evidence="9">G-protein coupled receptors family 1 profile domain-containing protein</fullName>
    </recommendedName>
</protein>
<dbReference type="Gene3D" id="1.20.1070.10">
    <property type="entry name" value="Rhodopsin 7-helix transmembrane proteins"/>
    <property type="match status" value="2"/>
</dbReference>
<dbReference type="Pfam" id="PF00001">
    <property type="entry name" value="7tm_1"/>
    <property type="match status" value="1"/>
</dbReference>
<evidence type="ECO:0000256" key="4">
    <source>
        <dbReference type="ARBA" id="ARBA00023040"/>
    </source>
</evidence>
<evidence type="ECO:0000313" key="10">
    <source>
        <dbReference type="EMBL" id="CAF4088868.1"/>
    </source>
</evidence>
<keyword evidence="3 8" id="KW-1133">Transmembrane helix</keyword>
<feature type="transmembrane region" description="Helical" evidence="8">
    <location>
        <begin position="104"/>
        <end position="126"/>
    </location>
</feature>
<gene>
    <name evidence="10" type="ORF">OKA104_LOCUS35019</name>
</gene>
<keyword evidence="5 8" id="KW-0472">Membrane</keyword>
<keyword evidence="7" id="KW-0807">Transducer</keyword>
<dbReference type="PRINTS" id="PR00237">
    <property type="entry name" value="GPCRRHODOPSN"/>
</dbReference>
<dbReference type="InterPro" id="IPR017452">
    <property type="entry name" value="GPCR_Rhodpsn_7TM"/>
</dbReference>
<dbReference type="AlphaFoldDB" id="A0A819U2D2"/>
<sequence length="283" mass="32552">MFITKLQPFGRYHYTFKLGNDFLGASIAMLIAMNFGLISRIISAYQPDPQTIINAFCKARNYFGQSSVMTYRWMLVMACIDRYMSSTDNARIRKFANPRVASRIIIIIVIVWGGACVWTSSVVALYNSGLVVIFGFIIPTTVMITCAVLINNNLRHKRKRRRNNVSTSVESEANRLLRTRDRQILIMLYVEISFYIIFTLPWAIFTIYNALSLSVPDKTSDRITIEGFLSFLTETLAYCYATLSFYLYTLASRTFRQEFVKVISAIINSRNQCCNRARRVVPF</sequence>
<dbReference type="GO" id="GO:0004930">
    <property type="term" value="F:G protein-coupled receptor activity"/>
    <property type="evidence" value="ECO:0007669"/>
    <property type="project" value="UniProtKB-KW"/>
</dbReference>
<comment type="subcellular location">
    <subcellularLocation>
        <location evidence="1">Membrane</location>
        <topology evidence="1">Multi-pass membrane protein</topology>
    </subcellularLocation>
</comment>
<evidence type="ECO:0000259" key="9">
    <source>
        <dbReference type="PROSITE" id="PS50262"/>
    </source>
</evidence>
<feature type="transmembrane region" description="Helical" evidence="8">
    <location>
        <begin position="132"/>
        <end position="154"/>
    </location>
</feature>
<proteinExistence type="predicted"/>
<feature type="transmembrane region" description="Helical" evidence="8">
    <location>
        <begin position="228"/>
        <end position="248"/>
    </location>
</feature>
<evidence type="ECO:0000256" key="1">
    <source>
        <dbReference type="ARBA" id="ARBA00004141"/>
    </source>
</evidence>
<dbReference type="InterPro" id="IPR000276">
    <property type="entry name" value="GPCR_Rhodpsn"/>
</dbReference>
<feature type="transmembrane region" description="Helical" evidence="8">
    <location>
        <begin position="21"/>
        <end position="42"/>
    </location>
</feature>
<organism evidence="10 11">
    <name type="scientific">Adineta steineri</name>
    <dbReference type="NCBI Taxonomy" id="433720"/>
    <lineage>
        <taxon>Eukaryota</taxon>
        <taxon>Metazoa</taxon>
        <taxon>Spiralia</taxon>
        <taxon>Gnathifera</taxon>
        <taxon>Rotifera</taxon>
        <taxon>Eurotatoria</taxon>
        <taxon>Bdelloidea</taxon>
        <taxon>Adinetida</taxon>
        <taxon>Adinetidae</taxon>
        <taxon>Adineta</taxon>
    </lineage>
</organism>
<reference evidence="10" key="1">
    <citation type="submission" date="2021-02" db="EMBL/GenBank/DDBJ databases">
        <authorList>
            <person name="Nowell W R."/>
        </authorList>
    </citation>
    <scope>NUCLEOTIDE SEQUENCE</scope>
</reference>
<evidence type="ECO:0000256" key="7">
    <source>
        <dbReference type="ARBA" id="ARBA00023224"/>
    </source>
</evidence>
<dbReference type="SUPFAM" id="SSF81321">
    <property type="entry name" value="Family A G protein-coupled receptor-like"/>
    <property type="match status" value="1"/>
</dbReference>
<feature type="transmembrane region" description="Helical" evidence="8">
    <location>
        <begin position="184"/>
        <end position="208"/>
    </location>
</feature>
<comment type="caution">
    <text evidence="10">The sequence shown here is derived from an EMBL/GenBank/DDBJ whole genome shotgun (WGS) entry which is preliminary data.</text>
</comment>
<evidence type="ECO:0000256" key="2">
    <source>
        <dbReference type="ARBA" id="ARBA00022692"/>
    </source>
</evidence>
<name>A0A819U2D2_9BILA</name>